<dbReference type="Pfam" id="PF07690">
    <property type="entry name" value="MFS_1"/>
    <property type="match status" value="1"/>
</dbReference>
<evidence type="ECO:0000256" key="2">
    <source>
        <dbReference type="ARBA" id="ARBA00022448"/>
    </source>
</evidence>
<dbReference type="InterPro" id="IPR051084">
    <property type="entry name" value="H+-coupled_symporters"/>
</dbReference>
<dbReference type="AlphaFoldDB" id="A0A0F6QY44"/>
<dbReference type="InterPro" id="IPR011701">
    <property type="entry name" value="MFS"/>
</dbReference>
<dbReference type="SUPFAM" id="SSF103473">
    <property type="entry name" value="MFS general substrate transporter"/>
    <property type="match status" value="1"/>
</dbReference>
<feature type="transmembrane region" description="Helical" evidence="8">
    <location>
        <begin position="312"/>
        <end position="332"/>
    </location>
</feature>
<dbReference type="HOGENOM" id="CLU_001265_39_0_11"/>
<evidence type="ECO:0000256" key="3">
    <source>
        <dbReference type="ARBA" id="ARBA00022475"/>
    </source>
</evidence>
<dbReference type="Proteomes" id="UP000033457">
    <property type="component" value="Chromosome"/>
</dbReference>
<dbReference type="GO" id="GO:0015293">
    <property type="term" value="F:symporter activity"/>
    <property type="evidence" value="ECO:0007669"/>
    <property type="project" value="UniProtKB-KW"/>
</dbReference>
<evidence type="ECO:0000256" key="7">
    <source>
        <dbReference type="ARBA" id="ARBA00023136"/>
    </source>
</evidence>
<dbReference type="EMBL" id="CP011312">
    <property type="protein sequence ID" value="AKE40347.1"/>
    <property type="molecule type" value="Genomic_DNA"/>
</dbReference>
<evidence type="ECO:0000256" key="1">
    <source>
        <dbReference type="ARBA" id="ARBA00004651"/>
    </source>
</evidence>
<keyword evidence="3" id="KW-1003">Cell membrane</keyword>
<evidence type="ECO:0000313" key="11">
    <source>
        <dbReference type="Proteomes" id="UP000033457"/>
    </source>
</evidence>
<feature type="transmembrane region" description="Helical" evidence="8">
    <location>
        <begin position="118"/>
        <end position="147"/>
    </location>
</feature>
<feature type="transmembrane region" description="Helical" evidence="8">
    <location>
        <begin position="79"/>
        <end position="106"/>
    </location>
</feature>
<gene>
    <name evidence="10" type="ORF">UL82_00550</name>
</gene>
<dbReference type="PANTHER" id="PTHR43528:SF1">
    <property type="entry name" value="ALPHA-KETOGLUTARATE PERMEASE"/>
    <property type="match status" value="1"/>
</dbReference>
<evidence type="ECO:0000256" key="6">
    <source>
        <dbReference type="ARBA" id="ARBA00022989"/>
    </source>
</evidence>
<dbReference type="PROSITE" id="PS50850">
    <property type="entry name" value="MFS"/>
    <property type="match status" value="1"/>
</dbReference>
<evidence type="ECO:0000256" key="5">
    <source>
        <dbReference type="ARBA" id="ARBA00022847"/>
    </source>
</evidence>
<dbReference type="InterPro" id="IPR036259">
    <property type="entry name" value="MFS_trans_sf"/>
</dbReference>
<keyword evidence="4 8" id="KW-0812">Transmembrane</keyword>
<organism evidence="10 11">
    <name type="scientific">Corynebacterium kutscheri</name>
    <dbReference type="NCBI Taxonomy" id="35755"/>
    <lineage>
        <taxon>Bacteria</taxon>
        <taxon>Bacillati</taxon>
        <taxon>Actinomycetota</taxon>
        <taxon>Actinomycetes</taxon>
        <taxon>Mycobacteriales</taxon>
        <taxon>Corynebacteriaceae</taxon>
        <taxon>Corynebacterium</taxon>
    </lineage>
</organism>
<keyword evidence="6 8" id="KW-1133">Transmembrane helix</keyword>
<evidence type="ECO:0000259" key="9">
    <source>
        <dbReference type="PROSITE" id="PS50850"/>
    </source>
</evidence>
<dbReference type="STRING" id="35755.UL82_00550"/>
<dbReference type="GO" id="GO:0005886">
    <property type="term" value="C:plasma membrane"/>
    <property type="evidence" value="ECO:0007669"/>
    <property type="project" value="UniProtKB-SubCell"/>
</dbReference>
<feature type="transmembrane region" description="Helical" evidence="8">
    <location>
        <begin position="431"/>
        <end position="452"/>
    </location>
</feature>
<keyword evidence="7 8" id="KW-0472">Membrane</keyword>
<feature type="transmembrane region" description="Helical" evidence="8">
    <location>
        <begin position="184"/>
        <end position="205"/>
    </location>
</feature>
<protein>
    <submittedName>
        <fullName evidence="10">Arabinose efflux permease family protein</fullName>
    </submittedName>
</protein>
<name>A0A0F6QY44_9CORY</name>
<reference evidence="10 11" key="1">
    <citation type="journal article" date="2015" name="Genome Announc.">
        <title>Complete Genome Sequence of Corynebacterium kutscheri DSM 20755, a Corynebacterial Type Strain with Remarkably Low G+C Content of Chromosomal DNA.</title>
        <authorList>
            <person name="Ruckert C."/>
            <person name="Albersmeier A."/>
            <person name="Winkler A."/>
            <person name="Tauch A."/>
        </authorList>
    </citation>
    <scope>NUCLEOTIDE SEQUENCE [LARGE SCALE GENOMIC DNA]</scope>
    <source>
        <strain evidence="10 11">DSM 20755</strain>
    </source>
</reference>
<dbReference type="KEGG" id="cku:UL82_00550"/>
<dbReference type="InterPro" id="IPR020846">
    <property type="entry name" value="MFS_dom"/>
</dbReference>
<keyword evidence="5" id="KW-0769">Symport</keyword>
<proteinExistence type="predicted"/>
<dbReference type="PANTHER" id="PTHR43528">
    <property type="entry name" value="ALPHA-KETOGLUTARATE PERMEASE"/>
    <property type="match status" value="1"/>
</dbReference>
<evidence type="ECO:0000256" key="8">
    <source>
        <dbReference type="SAM" id="Phobius"/>
    </source>
</evidence>
<keyword evidence="11" id="KW-1185">Reference proteome</keyword>
<evidence type="ECO:0000313" key="10">
    <source>
        <dbReference type="EMBL" id="AKE40347.1"/>
    </source>
</evidence>
<evidence type="ECO:0000256" key="4">
    <source>
        <dbReference type="ARBA" id="ARBA00022692"/>
    </source>
</evidence>
<feature type="transmembrane region" description="Helical" evidence="8">
    <location>
        <begin position="402"/>
        <end position="425"/>
    </location>
</feature>
<feature type="transmembrane region" description="Helical" evidence="8">
    <location>
        <begin position="274"/>
        <end position="292"/>
    </location>
</feature>
<comment type="subcellular location">
    <subcellularLocation>
        <location evidence="1">Cell membrane</location>
        <topology evidence="1">Multi-pass membrane protein</topology>
    </subcellularLocation>
</comment>
<sequence length="477" mass="51661">MLSSGTVPAAPQIGTLVSAVERPSEISVKSNYSDIDHSALKKAAAGSFLGNFVEWFDYASYSYLATIIAAVFFPTDDPALALLQTFAVFAFSFILRPIGAVVWGYLGDRRGRRWALSWSILLMSTATFLIGCIPSFATIGYLAPILLLTLRTIQGFSASGEYAGASVFLAEYCSAKHRGIYTSLVPASTATGLLLGSITATGLYSFFTPDSLESSGWRLPFLVAGPLGLVGRYIRIHLEDSPAYVAMTQKASQKVTRKTKNPFRVLYKNHWRTVIIAFGVASLNAVAFYVLLAYMPTYLTETAGFDSGKSNLASSIVLLGYVFFIFIMGHLSDKYGRKIMLFVACGLFIVLTVPLFACLETSSFWTVVGVEMLLVLILTMNDSTLPTFLSESFPTEVRYSGFALSFNMANALLGGTAPFVATWLIGATGNALAPAWYLVGIALLAMIAMIFAPTPVEFEGSEDLAEKISLLQRKTEA</sequence>
<feature type="transmembrane region" description="Helical" evidence="8">
    <location>
        <begin position="339"/>
        <end position="357"/>
    </location>
</feature>
<feature type="transmembrane region" description="Helical" evidence="8">
    <location>
        <begin position="55"/>
        <end position="73"/>
    </location>
</feature>
<dbReference type="Gene3D" id="1.20.1250.20">
    <property type="entry name" value="MFS general substrate transporter like domains"/>
    <property type="match status" value="2"/>
</dbReference>
<keyword evidence="2" id="KW-0813">Transport</keyword>
<feature type="domain" description="Major facilitator superfamily (MFS) profile" evidence="9">
    <location>
        <begin position="43"/>
        <end position="457"/>
    </location>
</feature>
<accession>A0A0F6QY44</accession>